<feature type="compositionally biased region" description="Basic residues" evidence="1">
    <location>
        <begin position="475"/>
        <end position="485"/>
    </location>
</feature>
<feature type="region of interest" description="Disordered" evidence="1">
    <location>
        <begin position="351"/>
        <end position="457"/>
    </location>
</feature>
<feature type="region of interest" description="Disordered" evidence="1">
    <location>
        <begin position="16"/>
        <end position="62"/>
    </location>
</feature>
<protein>
    <submittedName>
        <fullName evidence="2">Uncharacterized protein LOC100179483</fullName>
    </submittedName>
</protein>
<feature type="compositionally biased region" description="Polar residues" evidence="1">
    <location>
        <begin position="994"/>
        <end position="1003"/>
    </location>
</feature>
<sequence>MLLGMQGSNHVEQNHINMHNNKNSNNNHNTRNVSPVRSSTTQSYKNDNHDHADDDNNNQTDKQRIHNLEESRRLVESFLKRSLSQNAKASMENMKPEGYYKLKRDGRLAFYQRQQSKPEQGILVRKEPTRSNSLRPAVAGLPSRPSLNELTSEAKKKSMINRPMDLPQMSTSDQDIRMTGDAAERGSPMIESLINDDSAHSGFQSSDSLGSLGEDNSHMRRRKSFTKAVTRKSVISYIEEKKRHRERSGESNSTPTRTPAEPKRMSRTPDIIRRFSTKAHRKLSVSEPLSSTWHGTSSSDTKQSEDVRTSQEKKLTLKDRMKRLMAGPSNKKKLQYRQSFEKPWVNEIKVDETRTSRSSNKSEDHRQGPPVEPKMPQPLPQKITFFLERSPSPPKSKNTAKLYRSTSTKPKSSPKVKHRTLAPSNSSSSFDALSTGNLERDKSESLPSSVRLGVNYDDYNDKSRRYSAEFSTIPPKRHSSSKKHVTSNNTSPVRPDHLDLNHKKKSGKFKKFLQFWKKRHPSESSSSSSESCHSQSEPSLHLPLSEEEKRNEHGTDPMRGDKPDSTELEDMPQNQSAPYQHRGSLSFSAADLDGLTLPEKQQLHEEIAETLRRISMKYNRHIQSRSSSTPGSRIVTPDSSFSSSQEYRYIMKTTRSDPPARQNSRNPVQPASRSFRSYRDEGQPAMNAYMNLQKASRSNESLGRYRAAKMPRNHLVRRHTQHTFTGSLDSPYNRHTGSRKRLSPRTERKIDITPLTPPREVFDVTDGIPFADDSLPPASGTTTVRPAHTRGGSIISVEDFSQFDFFRDYTSNGSEVDHQSYYERHTEIRSAPGYGEPSTSTTQFTYETRDTERESIDEDKLVQQLVAVLCQKGDQYTRSIDMPPIPVENELRWNVARYMATTTFSHFQQFANRFCSNMKQLVANSPTRHPDVFPIVMVLNMTHLVVDIVSSEQTREAVDNAVSFSTRLITEFFKGRSMESFLNDLNETEEELSSVETPSSDGTGSPRRLPPNTGSEVD</sequence>
<feature type="region of interest" description="Disordered" evidence="1">
    <location>
        <begin position="128"/>
        <end position="149"/>
    </location>
</feature>
<feature type="region of interest" description="Disordered" evidence="1">
    <location>
        <begin position="469"/>
        <end position="504"/>
    </location>
</feature>
<dbReference type="AlphaFoldDB" id="A0A6F9DHP6"/>
<organism evidence="2">
    <name type="scientific">Phallusia mammillata</name>
    <dbReference type="NCBI Taxonomy" id="59560"/>
    <lineage>
        <taxon>Eukaryota</taxon>
        <taxon>Metazoa</taxon>
        <taxon>Chordata</taxon>
        <taxon>Tunicata</taxon>
        <taxon>Ascidiacea</taxon>
        <taxon>Phlebobranchia</taxon>
        <taxon>Ascidiidae</taxon>
        <taxon>Phallusia</taxon>
    </lineage>
</organism>
<feature type="compositionally biased region" description="Pro residues" evidence="1">
    <location>
        <begin position="370"/>
        <end position="379"/>
    </location>
</feature>
<feature type="compositionally biased region" description="Basic and acidic residues" evidence="1">
    <location>
        <begin position="544"/>
        <end position="565"/>
    </location>
</feature>
<feature type="region of interest" description="Disordered" evidence="1">
    <location>
        <begin position="197"/>
        <end position="314"/>
    </location>
</feature>
<feature type="compositionally biased region" description="Low complexity" evidence="1">
    <location>
        <begin position="523"/>
        <end position="543"/>
    </location>
</feature>
<feature type="region of interest" description="Disordered" evidence="1">
    <location>
        <begin position="724"/>
        <end position="744"/>
    </location>
</feature>
<feature type="compositionally biased region" description="Polar residues" evidence="1">
    <location>
        <begin position="724"/>
        <end position="735"/>
    </location>
</feature>
<feature type="compositionally biased region" description="Low complexity" evidence="1">
    <location>
        <begin position="16"/>
        <end position="32"/>
    </location>
</feature>
<proteinExistence type="evidence at transcript level"/>
<reference evidence="2" key="1">
    <citation type="submission" date="2020-04" db="EMBL/GenBank/DDBJ databases">
        <authorList>
            <person name="Neveu A P."/>
        </authorList>
    </citation>
    <scope>NUCLEOTIDE SEQUENCE</scope>
    <source>
        <tissue evidence="2">Whole embryo</tissue>
    </source>
</reference>
<feature type="region of interest" description="Disordered" evidence="1">
    <location>
        <begin position="520"/>
        <end position="580"/>
    </location>
</feature>
<feature type="compositionally biased region" description="Basic and acidic residues" evidence="1">
    <location>
        <begin position="302"/>
        <end position="314"/>
    </location>
</feature>
<feature type="region of interest" description="Disordered" evidence="1">
    <location>
        <begin position="984"/>
        <end position="1018"/>
    </location>
</feature>
<feature type="compositionally biased region" description="Polar residues" evidence="1">
    <location>
        <begin position="33"/>
        <end position="45"/>
    </location>
</feature>
<evidence type="ECO:0000313" key="2">
    <source>
        <dbReference type="EMBL" id="CAB3262310.1"/>
    </source>
</evidence>
<accession>A0A6F9DHP6</accession>
<dbReference type="EMBL" id="LR786646">
    <property type="protein sequence ID" value="CAB3262310.1"/>
    <property type="molecule type" value="mRNA"/>
</dbReference>
<feature type="compositionally biased region" description="Basic and acidic residues" evidence="1">
    <location>
        <begin position="351"/>
        <end position="367"/>
    </location>
</feature>
<feature type="region of interest" description="Disordered" evidence="1">
    <location>
        <begin position="621"/>
        <end position="675"/>
    </location>
</feature>
<feature type="compositionally biased region" description="Polar residues" evidence="1">
    <location>
        <begin position="624"/>
        <end position="646"/>
    </location>
</feature>
<gene>
    <name evidence="2" type="primary">LOC100179483</name>
</gene>
<feature type="compositionally biased region" description="Polar residues" evidence="1">
    <location>
        <begin position="661"/>
        <end position="675"/>
    </location>
</feature>
<feature type="compositionally biased region" description="Polar residues" evidence="1">
    <location>
        <begin position="287"/>
        <end position="301"/>
    </location>
</feature>
<name>A0A6F9DHP6_9ASCI</name>
<evidence type="ECO:0000256" key="1">
    <source>
        <dbReference type="SAM" id="MobiDB-lite"/>
    </source>
</evidence>
<feature type="compositionally biased region" description="Polar residues" evidence="1">
    <location>
        <begin position="422"/>
        <end position="437"/>
    </location>
</feature>